<comment type="caution">
    <text evidence="1">The sequence shown here is derived from an EMBL/GenBank/DDBJ whole genome shotgun (WGS) entry which is preliminary data.</text>
</comment>
<organism evidence="1 2">
    <name type="scientific">Pseudocercospora eumusae</name>
    <dbReference type="NCBI Taxonomy" id="321146"/>
    <lineage>
        <taxon>Eukaryota</taxon>
        <taxon>Fungi</taxon>
        <taxon>Dikarya</taxon>
        <taxon>Ascomycota</taxon>
        <taxon>Pezizomycotina</taxon>
        <taxon>Dothideomycetes</taxon>
        <taxon>Dothideomycetidae</taxon>
        <taxon>Mycosphaerellales</taxon>
        <taxon>Mycosphaerellaceae</taxon>
        <taxon>Pseudocercospora</taxon>
    </lineage>
</organism>
<sequence>MKAFDLSSGESALPPKPSTGFHAINHATLPFRNANLSENPAEVMIIDSDSDEAMKEPPPKPAKAMQIDLYSKRAEKRRAAIERKEAASKRKAAARRAMRPVKQMIHEAIPNSQQRQKFYEMHKVPSQERLKQYLEEIRLKDIALRVMVEYGT</sequence>
<protein>
    <submittedName>
        <fullName evidence="1">Uncharacterized protein</fullName>
    </submittedName>
</protein>
<dbReference type="EMBL" id="LFZN01000028">
    <property type="protein sequence ID" value="KXT03687.1"/>
    <property type="molecule type" value="Genomic_DNA"/>
</dbReference>
<dbReference type="Proteomes" id="UP000070133">
    <property type="component" value="Unassembled WGS sequence"/>
</dbReference>
<reference evidence="1 2" key="1">
    <citation type="submission" date="2015-07" db="EMBL/GenBank/DDBJ databases">
        <title>Comparative genomics of the Sigatoka disease complex on banana suggests a link between parallel evolutionary changes in Pseudocercospora fijiensis and Pseudocercospora eumusae and increased virulence on the banana host.</title>
        <authorList>
            <person name="Chang T.-C."/>
            <person name="Salvucci A."/>
            <person name="Crous P.W."/>
            <person name="Stergiopoulos I."/>
        </authorList>
    </citation>
    <scope>NUCLEOTIDE SEQUENCE [LARGE SCALE GENOMIC DNA]</scope>
    <source>
        <strain evidence="1 2">CBS 114824</strain>
    </source>
</reference>
<dbReference type="AlphaFoldDB" id="A0A139HMS8"/>
<proteinExistence type="predicted"/>
<keyword evidence="2" id="KW-1185">Reference proteome</keyword>
<name>A0A139HMS8_9PEZI</name>
<accession>A0A139HMS8</accession>
<evidence type="ECO:0000313" key="2">
    <source>
        <dbReference type="Proteomes" id="UP000070133"/>
    </source>
</evidence>
<gene>
    <name evidence="1" type="ORF">AC578_5181</name>
</gene>
<evidence type="ECO:0000313" key="1">
    <source>
        <dbReference type="EMBL" id="KXT03687.1"/>
    </source>
</evidence>